<proteinExistence type="predicted"/>
<name>A0ACC2M0X9_PERAE</name>
<evidence type="ECO:0000313" key="1">
    <source>
        <dbReference type="EMBL" id="KAJ8639310.1"/>
    </source>
</evidence>
<sequence>MGGFLPPRVLVPETEPDQRRTRTATARRTPATRDEDSSNFPVRRGTGSAASRRCGAIPATSSGTAAAVLSLLRVSSIGSLLNDSNSDHWFVDALNATGIIPRGMSADSSSSDVNCLLGLDDATAGADSKLPQFPDLPSGEAGKISRQEIHSVPDSPMMATTLSFGSTLSPSCLSNLPPIRVHVVDGGGRLGLVLEEHFSQLNVGATWQQRSHPVENPSRDFLDEERLEEAKAGMT</sequence>
<dbReference type="Proteomes" id="UP001234297">
    <property type="component" value="Chromosome 5"/>
</dbReference>
<reference evidence="1 2" key="1">
    <citation type="journal article" date="2022" name="Hortic Res">
        <title>A haplotype resolved chromosomal level avocado genome allows analysis of novel avocado genes.</title>
        <authorList>
            <person name="Nath O."/>
            <person name="Fletcher S.J."/>
            <person name="Hayward A."/>
            <person name="Shaw L.M."/>
            <person name="Masouleh A.K."/>
            <person name="Furtado A."/>
            <person name="Henry R.J."/>
            <person name="Mitter N."/>
        </authorList>
    </citation>
    <scope>NUCLEOTIDE SEQUENCE [LARGE SCALE GENOMIC DNA]</scope>
    <source>
        <strain evidence="2">cv. Hass</strain>
    </source>
</reference>
<dbReference type="EMBL" id="CM056813">
    <property type="protein sequence ID" value="KAJ8639310.1"/>
    <property type="molecule type" value="Genomic_DNA"/>
</dbReference>
<accession>A0ACC2M0X9</accession>
<gene>
    <name evidence="1" type="ORF">MRB53_016004</name>
</gene>
<keyword evidence="2" id="KW-1185">Reference proteome</keyword>
<evidence type="ECO:0000313" key="2">
    <source>
        <dbReference type="Proteomes" id="UP001234297"/>
    </source>
</evidence>
<comment type="caution">
    <text evidence="1">The sequence shown here is derived from an EMBL/GenBank/DDBJ whole genome shotgun (WGS) entry which is preliminary data.</text>
</comment>
<organism evidence="1 2">
    <name type="scientific">Persea americana</name>
    <name type="common">Avocado</name>
    <dbReference type="NCBI Taxonomy" id="3435"/>
    <lineage>
        <taxon>Eukaryota</taxon>
        <taxon>Viridiplantae</taxon>
        <taxon>Streptophyta</taxon>
        <taxon>Embryophyta</taxon>
        <taxon>Tracheophyta</taxon>
        <taxon>Spermatophyta</taxon>
        <taxon>Magnoliopsida</taxon>
        <taxon>Magnoliidae</taxon>
        <taxon>Laurales</taxon>
        <taxon>Lauraceae</taxon>
        <taxon>Persea</taxon>
    </lineage>
</organism>
<protein>
    <submittedName>
        <fullName evidence="1">Uncharacterized protein</fullName>
    </submittedName>
</protein>